<evidence type="ECO:0000313" key="2">
    <source>
        <dbReference type="Proteomes" id="UP000267027"/>
    </source>
</evidence>
<keyword evidence="2" id="KW-1185">Reference proteome</keyword>
<proteinExistence type="predicted"/>
<dbReference type="Proteomes" id="UP000267027">
    <property type="component" value="Unassembled WGS sequence"/>
</dbReference>
<dbReference type="AlphaFoldDB" id="A0A3P7JBF8"/>
<name>A0A3P7JBF8_ANGCS</name>
<reference evidence="1 2" key="1">
    <citation type="submission" date="2018-11" db="EMBL/GenBank/DDBJ databases">
        <authorList>
            <consortium name="Pathogen Informatics"/>
        </authorList>
    </citation>
    <scope>NUCLEOTIDE SEQUENCE [LARGE SCALE GENOMIC DNA]</scope>
    <source>
        <strain evidence="1 2">Costa Rica</strain>
    </source>
</reference>
<gene>
    <name evidence="1" type="ORF">ACOC_LOCUS3617</name>
</gene>
<accession>A0A3P7JBF8</accession>
<evidence type="ECO:0000313" key="1">
    <source>
        <dbReference type="EMBL" id="VDM55202.1"/>
    </source>
</evidence>
<dbReference type="STRING" id="334426.A0A3P7JBF8"/>
<dbReference type="EMBL" id="UYYA01001192">
    <property type="protein sequence ID" value="VDM55202.1"/>
    <property type="molecule type" value="Genomic_DNA"/>
</dbReference>
<organism evidence="1 2">
    <name type="scientific">Angiostrongylus costaricensis</name>
    <name type="common">Nematode worm</name>
    <dbReference type="NCBI Taxonomy" id="334426"/>
    <lineage>
        <taxon>Eukaryota</taxon>
        <taxon>Metazoa</taxon>
        <taxon>Ecdysozoa</taxon>
        <taxon>Nematoda</taxon>
        <taxon>Chromadorea</taxon>
        <taxon>Rhabditida</taxon>
        <taxon>Rhabditina</taxon>
        <taxon>Rhabditomorpha</taxon>
        <taxon>Strongyloidea</taxon>
        <taxon>Metastrongylidae</taxon>
        <taxon>Angiostrongylus</taxon>
    </lineage>
</organism>
<protein>
    <submittedName>
        <fullName evidence="1">Uncharacterized protein</fullName>
    </submittedName>
</protein>
<dbReference type="OrthoDB" id="8062037at2759"/>
<sequence length="161" mass="18533">MFIKCSYSTYSRKVFVHSDVKTESHILPHYRFQEGFSVRPSSSSEKYDISTCGPVCVYSGFGRTFERINPGEEIAITVFGRRGVGKTSLLCYGTPRALNRSELLKQVCSKFPVPSLLRNFVGAGWSEECLVRIEQHCYRLCTRNKFYLFRFKMLPLAFRLA</sequence>